<feature type="region of interest" description="Disordered" evidence="1">
    <location>
        <begin position="301"/>
        <end position="380"/>
    </location>
</feature>
<feature type="compositionally biased region" description="Polar residues" evidence="1">
    <location>
        <begin position="304"/>
        <end position="316"/>
    </location>
</feature>
<name>A0A5C6G2S0_METRR</name>
<accession>A0A5C6G2S0</accession>
<evidence type="ECO:0000313" key="3">
    <source>
        <dbReference type="Proteomes" id="UP000317257"/>
    </source>
</evidence>
<evidence type="ECO:0000313" key="2">
    <source>
        <dbReference type="EMBL" id="TWU71734.1"/>
    </source>
</evidence>
<comment type="caution">
    <text evidence="2">The sequence shown here is derived from an EMBL/GenBank/DDBJ whole genome shotgun (WGS) entry which is preliminary data.</text>
</comment>
<dbReference type="AlphaFoldDB" id="A0A5C6G2S0"/>
<feature type="compositionally biased region" description="Polar residues" evidence="1">
    <location>
        <begin position="343"/>
        <end position="360"/>
    </location>
</feature>
<reference evidence="3" key="1">
    <citation type="submission" date="2018-12" db="EMBL/GenBank/DDBJ databases">
        <title>The complete genome of Metarhizium rileyi, a key fungal pathogen of Lepidoptera.</title>
        <authorList>
            <person name="Binneck E."/>
            <person name="Lastra C.C.L."/>
            <person name="Sosa-Gomez D.R."/>
        </authorList>
    </citation>
    <scope>NUCLEOTIDE SEQUENCE [LARGE SCALE GENOMIC DNA]</scope>
    <source>
        <strain evidence="3">Cep018-CH2</strain>
    </source>
</reference>
<evidence type="ECO:0000256" key="1">
    <source>
        <dbReference type="SAM" id="MobiDB-lite"/>
    </source>
</evidence>
<gene>
    <name evidence="2" type="ORF">ED733_002645</name>
</gene>
<feature type="compositionally biased region" description="Polar residues" evidence="1">
    <location>
        <begin position="413"/>
        <end position="434"/>
    </location>
</feature>
<feature type="region of interest" description="Disordered" evidence="1">
    <location>
        <begin position="393"/>
        <end position="434"/>
    </location>
</feature>
<organism evidence="2 3">
    <name type="scientific">Metarhizium rileyi (strain RCEF 4871)</name>
    <name type="common">Nomuraea rileyi</name>
    <dbReference type="NCBI Taxonomy" id="1649241"/>
    <lineage>
        <taxon>Eukaryota</taxon>
        <taxon>Fungi</taxon>
        <taxon>Dikarya</taxon>
        <taxon>Ascomycota</taxon>
        <taxon>Pezizomycotina</taxon>
        <taxon>Sordariomycetes</taxon>
        <taxon>Hypocreomycetidae</taxon>
        <taxon>Hypocreales</taxon>
        <taxon>Clavicipitaceae</taxon>
        <taxon>Metarhizium</taxon>
    </lineage>
</organism>
<dbReference type="EMBL" id="SBHS01000038">
    <property type="protein sequence ID" value="TWU71734.1"/>
    <property type="molecule type" value="Genomic_DNA"/>
</dbReference>
<proteinExistence type="predicted"/>
<sequence>MDSLHLGEFGPEDLFQTKLFREDYVASLVLMYQTQFKVDGGLTTDPAGKQVIPGEAFKPEQLDNFLNETSPGNDSKVVLSLIDAAVGFLNQELANHYSEESETLKNTILQATLETPKPTIGQNPNPTTIRDHITRHQLRYDGRLLRYTELRMGGYNASEGSRFESVVGLNHAQARNKVLDTMPSHTSLKLPQDARAVITTSGGRPPFVHGHGKDIEHVPAAVVVKQTPQTASFKFNLNSTIICECYFVPFEDDITVANSGPGSLEYGRLFGGRLSHWRISHELEYIDIRILPKTYDLTFEAPTPTVNKSENSTTAPSGLKRKFDEFLGKTRTTAPNKRRRNTSDAFVSASSSQEYDSQQRPAKAPKAPSHGQPAEDCGSTAVVGSTQITLAYNRSEPPRPFRLTIRPRHSMPGQVTASTRKSSVGNKLPSESYSVSNVTSIPSLGRSTFTYRCEHQRRGGIVALRVPRDVMSKDAIPKLAAEWKALSDDVLSRLRSIVPQVEQSVDENEVLSIDEIVASPTAGEN</sequence>
<protein>
    <submittedName>
        <fullName evidence="2">Uncharacterized protein</fullName>
    </submittedName>
</protein>
<dbReference type="Proteomes" id="UP000317257">
    <property type="component" value="Unassembled WGS sequence"/>
</dbReference>